<protein>
    <recommendedName>
        <fullName evidence="2">ubiquitinyl hydrolase 1</fullName>
        <ecNumber evidence="2">3.4.19.12</ecNumber>
    </recommendedName>
</protein>
<dbReference type="SMART" id="SM00213">
    <property type="entry name" value="UBQ"/>
    <property type="match status" value="1"/>
</dbReference>
<feature type="region of interest" description="Disordered" evidence="11">
    <location>
        <begin position="1692"/>
        <end position="1727"/>
    </location>
</feature>
<evidence type="ECO:0000256" key="1">
    <source>
        <dbReference type="ARBA" id="ARBA00000707"/>
    </source>
</evidence>
<dbReference type="GO" id="GO:0008270">
    <property type="term" value="F:zinc ion binding"/>
    <property type="evidence" value="ECO:0007669"/>
    <property type="project" value="UniProtKB-KW"/>
</dbReference>
<dbReference type="GO" id="GO:0004843">
    <property type="term" value="F:cysteine-type deubiquitinase activity"/>
    <property type="evidence" value="ECO:0007669"/>
    <property type="project" value="UniProtKB-EC"/>
</dbReference>
<dbReference type="GeneID" id="22577539"/>
<dbReference type="InterPro" id="IPR022099">
    <property type="entry name" value="DUF3638"/>
</dbReference>
<dbReference type="Gene3D" id="4.10.1060.10">
    <property type="entry name" value="Zinc finger, RanBP2-type"/>
    <property type="match status" value="1"/>
</dbReference>
<evidence type="ECO:0000256" key="10">
    <source>
        <dbReference type="PROSITE-ProRule" id="PRU00322"/>
    </source>
</evidence>
<evidence type="ECO:0000256" key="9">
    <source>
        <dbReference type="ARBA" id="ARBA00022833"/>
    </source>
</evidence>
<dbReference type="PANTHER" id="PTHR13367:SF28">
    <property type="entry name" value="UBIQUITIN THIOESTERASE ZRANB1"/>
    <property type="match status" value="1"/>
</dbReference>
<dbReference type="Pfam" id="PF12359">
    <property type="entry name" value="DUF3645"/>
    <property type="match status" value="1"/>
</dbReference>
<feature type="compositionally biased region" description="Low complexity" evidence="11">
    <location>
        <begin position="1716"/>
        <end position="1727"/>
    </location>
</feature>
<reference evidence="14 15" key="1">
    <citation type="journal article" date="2015" name="Sci. Rep.">
        <title>The genome of Leishmania panamensis: insights into genomics of the L. (Viannia) subgenus.</title>
        <authorList>
            <person name="Llanes A."/>
            <person name="Restrepo C.M."/>
            <person name="Vecchio G.D."/>
            <person name="Anguizola F.J."/>
            <person name="Lleonart R."/>
        </authorList>
    </citation>
    <scope>NUCLEOTIDE SEQUENCE [LARGE SCALE GENOMIC DNA]</scope>
    <source>
        <strain evidence="14 15">MHOM/PA/94/PSC-1</strain>
    </source>
</reference>
<dbReference type="PROSITE" id="PS50199">
    <property type="entry name" value="ZF_RANBP2_2"/>
    <property type="match status" value="1"/>
</dbReference>
<feature type="compositionally biased region" description="Acidic residues" evidence="11">
    <location>
        <begin position="4364"/>
        <end position="4374"/>
    </location>
</feature>
<gene>
    <name evidence="14" type="ORF">LPMP_311130</name>
</gene>
<dbReference type="InterPro" id="IPR022105">
    <property type="entry name" value="DUF3645"/>
</dbReference>
<evidence type="ECO:0000256" key="8">
    <source>
        <dbReference type="ARBA" id="ARBA00022807"/>
    </source>
</evidence>
<comment type="catalytic activity">
    <reaction evidence="1">
        <text>Thiol-dependent hydrolysis of ester, thioester, amide, peptide and isopeptide bonds formed by the C-terminal Gly of ubiquitin (a 76-residue protein attached to proteins as an intracellular targeting signal).</text>
        <dbReference type="EC" id="3.4.19.12"/>
    </reaction>
</comment>
<dbReference type="SUPFAM" id="SSF52540">
    <property type="entry name" value="P-loop containing nucleoside triphosphate hydrolases"/>
    <property type="match status" value="1"/>
</dbReference>
<feature type="domain" description="RanBP2-type" evidence="13">
    <location>
        <begin position="4813"/>
        <end position="4838"/>
    </location>
</feature>
<dbReference type="RefSeq" id="XP_010701501.1">
    <property type="nucleotide sequence ID" value="XM_010703199.1"/>
</dbReference>
<feature type="region of interest" description="Disordered" evidence="11">
    <location>
        <begin position="4320"/>
        <end position="4347"/>
    </location>
</feature>
<dbReference type="EMBL" id="CP009400">
    <property type="protein sequence ID" value="AIO00701.1"/>
    <property type="molecule type" value="Genomic_DNA"/>
</dbReference>
<organism evidence="14 15">
    <name type="scientific">Leishmania panamensis</name>
    <dbReference type="NCBI Taxonomy" id="5679"/>
    <lineage>
        <taxon>Eukaryota</taxon>
        <taxon>Discoba</taxon>
        <taxon>Euglenozoa</taxon>
        <taxon>Kinetoplastea</taxon>
        <taxon>Metakinetoplastina</taxon>
        <taxon>Trypanosomatida</taxon>
        <taxon>Trypanosomatidae</taxon>
        <taxon>Leishmaniinae</taxon>
        <taxon>Leishmania</taxon>
        <taxon>Leishmania guyanensis species complex</taxon>
    </lineage>
</organism>
<dbReference type="Gene3D" id="3.40.30.10">
    <property type="entry name" value="Glutaredoxin"/>
    <property type="match status" value="1"/>
</dbReference>
<sequence length="4961" mass="550722">MHIEVKFGSAKHDIEVPEEATLGVLKAAIYDATNVLPPLQKLLGKPNLQAKSDDTLLSALGIKDKTKLMLIGSVAAEVVKANAPSGEEKKKEEERERRLRNLPYSFWRLPAYGGFLADPYVAGRGDPLEGGTVLLALLCLDVILCRLNTLGAGSRPNPSAASTKLLQVLGQKGAAEVSHPFLQDISVNLRTAIQRAHGTIRSCYDFTVEASKAVQPATVLEVVGRCVQRIASLPTGEWTMIPSGWIGTRSYNIMFLLVHRKAGEVFDFVVVNRGTEGQGYHPRWQTAEKILSCPILKFQDVSWARLQDKTFWLLLLSLWMRRNDPQNQSEFIRAEVFYDVLLPWLVEKLPDGRRREDDVSSNRSNLASSLHLTTTRFTTEMILQMTGGTVESEQQVPLSPALSADSPFTPFIYSNAASPACSSSSGIKSAITAFCYLLAQYYPALTTVERKRIKYVLKYEFFARAAEDLSRYSRRFLSDSTPAARTANVQAASTGFRSPTPSSKDAQLRTALDRLKAAGINDTAANLSLSSVWLSFTDKRVYIKDKQNKILPETDFHGKMVLLFVSCIKVPSGRETSGLLADAVTVMKQKCSPDTVEVIFLSCDETQEDYEEHCALFDFPRATYPCFEVLSAMELTKVPELLVFQSDGELLHRQGMSALRSDPEAIQFPDGPWKGAVPLSATDVQLLHVGASQLAHHTKKRLDRGQPPVVGSDAVVQHVVELVHAVEAVVDALPQDDVQDLIQAVSEVRTSTTASAAGTMGGVSTASSDPQRTVDAIVKEPIDAAREGVFQNVELLPKASVASYYGTAFQSSVPSLPDIHDLAKATNYAELFALLPRVRSVVETLWRRAGNSGTASRVAVQLQIIELITWIFSMLIPVPLPASYSIDAVPQEERWCVASFYTEDVIPPAPQLPAGVGGVVPNPHAGDPQLIMLECIYYLMLSLANAWQAVEAPTRSFDSERCLISAAMLLVFDAILRQMKGANKCRIISVLLNTGDGCGYFLSTTQGKQNIAFASVAATLQLTRPHLLPIRSAMLRYIEEQQKMRPDHELFDLRMPDKLEIFKSSYTVEFLKAVLANAGYSLEQSGGLFGGGSSEMEKLMEWLCSHRSPLAKEQPAFGMMRDMTLLAKFMGTMEMRDAQLLHRRKELDALASWRISFEEDAPGRQMSAGWRTRPVPPRWECLMVRGRDMDIADIAVKGFGDREVMYGEGLALHSPIDVSRMVEADHPTEDDVLHAKALPTFAGTMNVEESEVLLSCLTAPYVRIPLVLDFFASQDRHTYLFVYEVQEVLRAVLFEPAAYASPTVLSHADPRSVPMRLSKEQREMVELRRLRGDLSQQNYEDCLGTTYGLLMSELRHAPTNVLRPLRSLLESITELGPSSVYSSNASYVLFVVGLLCDVLSFCRFIVHHQRQRQGETSGTVPTASQEAEESEEDEESRCSQVALGVIDEYHSYFLQFFATTVQPLLWVWLEESEENTDTPTQCVIHAHMSRVDRALWKGYDSLLSSASCGARGWQHGSLRSEDTSAAPAEDPHTHLIRMLQSYAFVRARHGFGMGMQRSQLAAREGDHLLTPEEKMLRFLQAQGLNTSRVSKELLEQGKQLMMSGGRRRAVFVQIRSRNYNDTVRIPNLIHSDPSSTTESKLLKLPPADVPENVLFCDLLEDYHRITAFLNEMTPQRRGAVLLSIVQSVLRDHTESEGGDAASGAPQDRKRFHRCSRSTSVSTRASAANLDAMIDEDDEDHAPPEGSLQHEAAPLWSISAPGVYKGPASSGLFFHAQTCELFWRNDELKPVPDSMSHFTDFENVLGKDTLQCGLVSRHEHRHWVHLVGTPYDVIEWTAPPDLADQGVHHPFVIAGNWPAESAESVLFENVTYDRVIAVEDDYPWPYKEERWAISMLRDILRAAFPSGMRFYPLAPALSTAAASDADNEEDGGRRLVVPALHHYEMRFLMNDAPQYENEAERATWKEAVAYRYPQPRIEIYNLVPHARKLYRSLVYSTNQHYCLHSMALLTGTRTRESLVVTAFQAGELKRRIFNESTLEIHRYNEAIRGREVYIPARLLQGLIPSVLLESFFMWQGEDDVLRGYPLSEESEAASVLPDATLSGAGKRKVVRGEVMDHWFNYSVEIHLHVGRQGSDAAGEGTSSPATSSACVVVRRNDKTHSSIVEVKHATLSADTVADVARTKTMADAQGATKRLMLQRATSGDGLMDMSTGTFHANDEEESGDATIRITDADVALLHEALSHLPKGVCVQLLRQARGDIASALTWASSAANADALLAMVGKDAKASGGGSDSKRNNLAQMVAKTQRAMGTCDYVLVNILHCRGLSNLLQMLTRIEDCSHILVWGRRCSAASKAKPDAASADEEAAHSLCVEDTTGADSYVQIELIEMPRLRVRFYTSTDGASSRVRLFLADQPGWRLAEWDDFPAARWRQLCQLRAPFQQCLLLCNDTHEVAFLCPNHDFAPMKIGGDPFNPMLLFDRSSYTWREAVPSPFYVYVVHSSSSFVMPPSLSASLYYAVMQCATQHYAGAMRTLESCYTDSSFSAEEAFMFALFERTMADRFPDACAVRLKLVHAVQYSSNTYQWPLATELSDYLMVKHHVTEDCQLSRSEVLDLLKRCAQAVPMVRSQLELYAGFMKVEHKPANGSATVPVAVQTPALERCRFPWERLLLYPWERIASQKVKRVCYQLQSPEMVKDEKLVEFLWSDQLLMDEEGGANTKKGFYFLYCMKRNTVVPMIGQEHVGVTLSQLLARWFQLRHCRWGREAQQGGETEMAPSWCSTVLQLMEMFPHADWPAPADNSERYILARGVSLVEECETNDQLHGMIIGGQESAARRRRGTIPELFNSIHRVAQEHFKTNHITEAVREARQMSCLRTPASQKVTVLMWDHLCGRVVPGNTGCEQVELHEANISVDYFQNGNAENNSAAAAALRHSSLQALCTEPLSSLQLKENVIAEGEPAAPPASSSISVLPFDLRAHFLSRTPLGQNMLDRLEEDSMRFRSQQQAQRPHYFQCLSEDIVREMLTTPDMAAMTVFLTTAVTVLGDCVRQLHTLGERDADRVMRLRSSLLSLANDVHPMSSTPPSHNANSASAAGAQSLDRGRLVHYLQRAERSRVAVPIEWLCAALLSTTFENDLKAENRFHGSLQRIQAELILLMLLSNRMYFAEQAAQAVQQLLLFLELCGHLRGVVLTHGEKAAVTSKATAQLRAARIRELVQHFSLEIDPSVLQQLTAAEPPIPNASTGAGDEEATGSTAMCVTLSEETRRIVTGRLQQLANAALDTLTARRTYVHIHTDASSLEASSGVKGAAGKEGGGSFRATLDPRFLVFEFLFNILLRTRQVEMVKWFVENIRHGQSRVQQMIMGQGKTTVVGPLLALILADGQQLVTQVMPTALLEQTRGILRRCFGVVVTKHIYTVQFDRSNEDGTSDGVELLYQKLKSAEEDRSVVIAAPECVKSLFLKGIEQMHMMESVPTEDMELDETADDRYTTHIKALRRKMEERSDLADAIAPILELWKRGVLIMDEVDVLLHPLRSELNFPIGPKYPIDMSGPRWLLPIHLLDGIFASQQGRACEDVQWELKYGSSSQTTHSVHGGGSSLAEIRDVQGEKRRHALSAIRSAILTGFRQRALQREPHLVLLDAGHYYAEQLLPVLVPWLQLWLHEHLMDHLPEQERQNWAYASSDVFDEKTRPLLLSPVKRDDAESCVSRELNVHMPDYGLQLLNLAHDWLYRLLPHVLAKIDRVSFGVLQPNDLALSGDAARIPYSRKMTAVPFVAKDVPSRSSEFAHPDVVIGLTILAFRYEGLRLQDVKELVTQLKQDFARQAGPKEHRPAAKLYKHWLRLSSSDRAAAAKKAEMATAATAAAAAVTERSVTDDSADVLRSFERAGVPLSQLQVTDKAQMQSLYHLLHRVPEVIHYYLCSTIFPRTMNFQRLKISACGHELGSSMLFTKRIGFSGTPSNILPLDLGECFYEPGSDGRVLSVLTNPEVVHAEVLPDSWTPLRLLDRIAAAQPPYSALIDAGALITNMSNEEVARCLLARLPAALFDGVVFLDQRDRQMILQRDNGLVIPVTQCGVPLARRFTFFDQVHTTGTDVKQSSTAVAVITLGKDLVLRDYAQGAYRMRGIGQGQRLCLYLIPEVVSRIQEALGSRYRTGDMLKDVPAWLLLNSMRVEGLQFFKLSLQELANVWRKKAIAYLLQDTQYANAHAELFNGWMRCRRFQLPRPMAGFSTAVGDKHTSAEEDEAAATANAALSLPSIDLLRAAIAEFREVIEYPVAGRIAAAPSFSEHLQEILLARSQELIEGDTMSQGLVKQLLDRMQRSIQVSRAAPEGGSGASAKEASGTSATGAEQEGVHNTMDLNAEIVHEQEAEQEQEQEAEQEEQRVSAFSRDDESQIGWAVDTLRTCGAISADTVRPTHGCCFYQMSSFQVRPSQPQLQVSSQYLVSDNYFRLDWHGVGERRLKNIFLFLEWVPTHPVPSSSATQAAASGLSSEAETFLCSGLLTLAEGESMRWLIHHSRYVQRNFRLALRFASNGAYMDATRPFSAVVHRQGVQALRHMQLSSTGSSAGDCDVSACDAVADKAVLLYRFLNSDMFYSTKQLAVLEEVLEAMPPSDRLHFFMECLRVRRRSRNHWEDSPIAVLFVSESEKPYLRQLAVGKRVQQGMEDMAEVVVRAARLRASDRLRREAEPVRQSFESFTVALSQGVSSCGASAAFSAGRAAEMLTGTFPDVFKTLSVQEVEQALLFLVHQKRGAAGGLAASARPDATAASADKANSISVEELFSVIPSLNAETLRERVEAAHTPRPAAAQAQPVSITVWSCDSCTFQNQISSNMCSMCMAPKPKSVREAEGAEMDAAVNAAAGGAAAEDEGDDDGVDTPWQCAVCTFINDSRVKSMCEICMAPNPRPLMGAGGSHAGRSPFGGGFECPEGYWVCSVEHGGCSKFNPNSLFYCQVCEKARPNLASVRF</sequence>
<keyword evidence="7" id="KW-0378">Hydrolase</keyword>
<keyword evidence="3" id="KW-0645">Protease</keyword>
<evidence type="ECO:0000256" key="4">
    <source>
        <dbReference type="ARBA" id="ARBA00022723"/>
    </source>
</evidence>
<dbReference type="PANTHER" id="PTHR13367">
    <property type="entry name" value="UBIQUITIN THIOESTERASE"/>
    <property type="match status" value="1"/>
</dbReference>
<evidence type="ECO:0000256" key="2">
    <source>
        <dbReference type="ARBA" id="ARBA00012759"/>
    </source>
</evidence>
<dbReference type="InterPro" id="IPR027417">
    <property type="entry name" value="P-loop_NTPase"/>
</dbReference>
<keyword evidence="8" id="KW-0788">Thiol protease</keyword>
<feature type="region of interest" description="Disordered" evidence="11">
    <location>
        <begin position="1415"/>
        <end position="1436"/>
    </location>
</feature>
<dbReference type="KEGG" id="lpan:LPMP_311130"/>
<evidence type="ECO:0000256" key="5">
    <source>
        <dbReference type="ARBA" id="ARBA00022771"/>
    </source>
</evidence>
<dbReference type="GO" id="GO:0005634">
    <property type="term" value="C:nucleus"/>
    <property type="evidence" value="ECO:0007669"/>
    <property type="project" value="TreeGrafter"/>
</dbReference>
<proteinExistence type="predicted"/>
<dbReference type="SMART" id="SM00547">
    <property type="entry name" value="ZnF_RBZ"/>
    <property type="match status" value="3"/>
</dbReference>
<feature type="compositionally biased region" description="Basic and acidic residues" evidence="11">
    <location>
        <begin position="4375"/>
        <end position="4384"/>
    </location>
</feature>
<keyword evidence="5 10" id="KW-0863">Zinc-finger</keyword>
<dbReference type="PROSITE" id="PS01358">
    <property type="entry name" value="ZF_RANBP2_1"/>
    <property type="match status" value="1"/>
</dbReference>
<dbReference type="Gene3D" id="3.10.20.90">
    <property type="entry name" value="Phosphatidylinositol 3-kinase Catalytic Subunit, Chain A, domain 1"/>
    <property type="match status" value="1"/>
</dbReference>
<dbReference type="Pfam" id="PF12340">
    <property type="entry name" value="DUF3638"/>
    <property type="match status" value="1"/>
</dbReference>
<accession>A0A088RXR2</accession>
<dbReference type="EC" id="3.4.19.12" evidence="2"/>
<dbReference type="InterPro" id="IPR000626">
    <property type="entry name" value="Ubiquitin-like_dom"/>
</dbReference>
<dbReference type="VEuPathDB" id="TriTrypDB:LPAL13_310018100"/>
<evidence type="ECO:0000259" key="12">
    <source>
        <dbReference type="PROSITE" id="PS50053"/>
    </source>
</evidence>
<dbReference type="Proteomes" id="UP000063063">
    <property type="component" value="Chromosome 31"/>
</dbReference>
<evidence type="ECO:0000256" key="3">
    <source>
        <dbReference type="ARBA" id="ARBA00022670"/>
    </source>
</evidence>
<evidence type="ECO:0000259" key="13">
    <source>
        <dbReference type="PROSITE" id="PS50199"/>
    </source>
</evidence>
<keyword evidence="6" id="KW-0833">Ubl conjugation pathway</keyword>
<dbReference type="GO" id="GO:0005737">
    <property type="term" value="C:cytoplasm"/>
    <property type="evidence" value="ECO:0007669"/>
    <property type="project" value="TreeGrafter"/>
</dbReference>
<dbReference type="GO" id="GO:0071947">
    <property type="term" value="P:protein deubiquitination involved in ubiquitin-dependent protein catabolic process"/>
    <property type="evidence" value="ECO:0007669"/>
    <property type="project" value="TreeGrafter"/>
</dbReference>
<dbReference type="GO" id="GO:0070530">
    <property type="term" value="F:K63-linked polyubiquitin modification-dependent protein binding"/>
    <property type="evidence" value="ECO:0007669"/>
    <property type="project" value="TreeGrafter"/>
</dbReference>
<dbReference type="InterPro" id="IPR012336">
    <property type="entry name" value="Thioredoxin-like_fold"/>
</dbReference>
<dbReference type="VEuPathDB" id="TriTrypDB:LPMP_311130"/>
<feature type="domain" description="Ubiquitin-like" evidence="12">
    <location>
        <begin position="1"/>
        <end position="71"/>
    </location>
</feature>
<feature type="compositionally biased region" description="Low complexity" evidence="11">
    <location>
        <begin position="4320"/>
        <end position="4343"/>
    </location>
</feature>
<dbReference type="Pfam" id="PF00641">
    <property type="entry name" value="Zn_ribbon_RanBP"/>
    <property type="match status" value="1"/>
</dbReference>
<dbReference type="OrthoDB" id="2684236at2759"/>
<dbReference type="InterPro" id="IPR051346">
    <property type="entry name" value="OTU_Deubiquitinase"/>
</dbReference>
<dbReference type="InterPro" id="IPR029071">
    <property type="entry name" value="Ubiquitin-like_domsf"/>
</dbReference>
<evidence type="ECO:0000256" key="6">
    <source>
        <dbReference type="ARBA" id="ARBA00022786"/>
    </source>
</evidence>
<evidence type="ECO:0000256" key="11">
    <source>
        <dbReference type="SAM" id="MobiDB-lite"/>
    </source>
</evidence>
<feature type="compositionally biased region" description="Acidic residues" evidence="11">
    <location>
        <begin position="1426"/>
        <end position="1435"/>
    </location>
</feature>
<dbReference type="eggNOG" id="ENOG502QUFK">
    <property type="taxonomic scope" value="Eukaryota"/>
</dbReference>
<keyword evidence="9" id="KW-0862">Zinc</keyword>
<dbReference type="Pfam" id="PF13905">
    <property type="entry name" value="Thioredoxin_8"/>
    <property type="match status" value="1"/>
</dbReference>
<keyword evidence="15" id="KW-1185">Reference proteome</keyword>
<dbReference type="InterPro" id="IPR001876">
    <property type="entry name" value="Znf_RanBP2"/>
</dbReference>
<name>A0A088RXR2_LEIPA</name>
<evidence type="ECO:0000313" key="14">
    <source>
        <dbReference type="EMBL" id="AIO00701.1"/>
    </source>
</evidence>
<dbReference type="SUPFAM" id="SSF54236">
    <property type="entry name" value="Ubiquitin-like"/>
    <property type="match status" value="1"/>
</dbReference>
<evidence type="ECO:0000313" key="15">
    <source>
        <dbReference type="Proteomes" id="UP000063063"/>
    </source>
</evidence>
<evidence type="ECO:0000256" key="7">
    <source>
        <dbReference type="ARBA" id="ARBA00022801"/>
    </source>
</evidence>
<feature type="region of interest" description="Disordered" evidence="11">
    <location>
        <begin position="4362"/>
        <end position="4384"/>
    </location>
</feature>
<keyword evidence="4" id="KW-0479">Metal-binding</keyword>
<dbReference type="PROSITE" id="PS50053">
    <property type="entry name" value="UBIQUITIN_2"/>
    <property type="match status" value="1"/>
</dbReference>